<accession>A0A554RV98</accession>
<evidence type="ECO:0000259" key="2">
    <source>
        <dbReference type="Pfam" id="PF13649"/>
    </source>
</evidence>
<evidence type="ECO:0000313" key="3">
    <source>
        <dbReference type="EMBL" id="TSD58026.1"/>
    </source>
</evidence>
<dbReference type="AlphaFoldDB" id="A0A554RV98"/>
<organism evidence="3 4">
    <name type="scientific">Aeromicrobium piscarium</name>
    <dbReference type="NCBI Taxonomy" id="2590901"/>
    <lineage>
        <taxon>Bacteria</taxon>
        <taxon>Bacillati</taxon>
        <taxon>Actinomycetota</taxon>
        <taxon>Actinomycetes</taxon>
        <taxon>Propionibacteriales</taxon>
        <taxon>Nocardioidaceae</taxon>
        <taxon>Aeromicrobium</taxon>
    </lineage>
</organism>
<comment type="caution">
    <text evidence="3">The sequence shown here is derived from an EMBL/GenBank/DDBJ whole genome shotgun (WGS) entry which is preliminary data.</text>
</comment>
<proteinExistence type="predicted"/>
<evidence type="ECO:0000313" key="4">
    <source>
        <dbReference type="Proteomes" id="UP000316988"/>
    </source>
</evidence>
<dbReference type="OrthoDB" id="9786503at2"/>
<keyword evidence="1 3" id="KW-0808">Transferase</keyword>
<evidence type="ECO:0000256" key="1">
    <source>
        <dbReference type="ARBA" id="ARBA00022679"/>
    </source>
</evidence>
<name>A0A554RV98_9ACTN</name>
<dbReference type="RefSeq" id="WP_143914429.1">
    <property type="nucleotide sequence ID" value="NZ_VLNT01000016.1"/>
</dbReference>
<dbReference type="GO" id="GO:0008168">
    <property type="term" value="F:methyltransferase activity"/>
    <property type="evidence" value="ECO:0007669"/>
    <property type="project" value="UniProtKB-KW"/>
</dbReference>
<dbReference type="PANTHER" id="PTHR43861">
    <property type="entry name" value="TRANS-ACONITATE 2-METHYLTRANSFERASE-RELATED"/>
    <property type="match status" value="1"/>
</dbReference>
<sequence length="208" mass="22543">MSDDVRDFWDQRYGEREQSWSGRPNAALIDTAEDMPPGRALDLGAGEGGDAIWLARQGWQVTAVDISRVALDRAARAAAEAGIDAERIEWVPADLATWEPAGQVDLISACFFQSPVELPRDEVLRRLSGSIAPGGHLLVVSHASPPPWARDHEGHGPALRGAEEEVAALDLPSRDWEVLVAEDRPRAVTGPDGQEATIDDAVVLFGRR</sequence>
<dbReference type="SUPFAM" id="SSF53335">
    <property type="entry name" value="S-adenosyl-L-methionine-dependent methyltransferases"/>
    <property type="match status" value="1"/>
</dbReference>
<dbReference type="Pfam" id="PF13649">
    <property type="entry name" value="Methyltransf_25"/>
    <property type="match status" value="1"/>
</dbReference>
<dbReference type="Gene3D" id="3.40.50.150">
    <property type="entry name" value="Vaccinia Virus protein VP39"/>
    <property type="match status" value="1"/>
</dbReference>
<dbReference type="CDD" id="cd02440">
    <property type="entry name" value="AdoMet_MTases"/>
    <property type="match status" value="1"/>
</dbReference>
<dbReference type="GO" id="GO:0032259">
    <property type="term" value="P:methylation"/>
    <property type="evidence" value="ECO:0007669"/>
    <property type="project" value="UniProtKB-KW"/>
</dbReference>
<gene>
    <name evidence="3" type="ORF">FNM00_15345</name>
</gene>
<keyword evidence="4" id="KW-1185">Reference proteome</keyword>
<dbReference type="PANTHER" id="PTHR43861:SF3">
    <property type="entry name" value="PUTATIVE (AFU_ORTHOLOGUE AFUA_2G14390)-RELATED"/>
    <property type="match status" value="1"/>
</dbReference>
<dbReference type="EMBL" id="VLNT01000016">
    <property type="protein sequence ID" value="TSD58026.1"/>
    <property type="molecule type" value="Genomic_DNA"/>
</dbReference>
<keyword evidence="3" id="KW-0489">Methyltransferase</keyword>
<feature type="domain" description="Methyltransferase" evidence="2">
    <location>
        <begin position="41"/>
        <end position="135"/>
    </location>
</feature>
<reference evidence="3 4" key="1">
    <citation type="submission" date="2019-07" db="EMBL/GenBank/DDBJ databases">
        <authorList>
            <person name="Zhao L.H."/>
        </authorList>
    </citation>
    <scope>NUCLEOTIDE SEQUENCE [LARGE SCALE GENOMIC DNA]</scope>
    <source>
        <strain evidence="3 4">Co35</strain>
    </source>
</reference>
<dbReference type="InterPro" id="IPR041698">
    <property type="entry name" value="Methyltransf_25"/>
</dbReference>
<protein>
    <submittedName>
        <fullName evidence="3">Methyltransferase domain-containing protein</fullName>
    </submittedName>
</protein>
<dbReference type="Proteomes" id="UP000316988">
    <property type="component" value="Unassembled WGS sequence"/>
</dbReference>
<dbReference type="InterPro" id="IPR029063">
    <property type="entry name" value="SAM-dependent_MTases_sf"/>
</dbReference>